<evidence type="ECO:0000313" key="3">
    <source>
        <dbReference type="Proteomes" id="UP000256779"/>
    </source>
</evidence>
<protein>
    <recommendedName>
        <fullName evidence="4">Secreted protein (Por secretion system target)</fullName>
    </recommendedName>
</protein>
<keyword evidence="3" id="KW-1185">Reference proteome</keyword>
<evidence type="ECO:0000313" key="2">
    <source>
        <dbReference type="EMBL" id="RED98420.1"/>
    </source>
</evidence>
<evidence type="ECO:0000256" key="1">
    <source>
        <dbReference type="SAM" id="SignalP"/>
    </source>
</evidence>
<dbReference type="EMBL" id="QREG01000010">
    <property type="protein sequence ID" value="RED98420.1"/>
    <property type="molecule type" value="Genomic_DNA"/>
</dbReference>
<evidence type="ECO:0008006" key="4">
    <source>
        <dbReference type="Google" id="ProtNLM"/>
    </source>
</evidence>
<feature type="chain" id="PRO_5017626011" description="Secreted protein (Por secretion system target)" evidence="1">
    <location>
        <begin position="20"/>
        <end position="1026"/>
    </location>
</feature>
<comment type="caution">
    <text evidence="2">The sequence shown here is derived from an EMBL/GenBank/DDBJ whole genome shotgun (WGS) entry which is preliminary data.</text>
</comment>
<gene>
    <name evidence="2" type="ORF">C7460_11092</name>
</gene>
<dbReference type="AlphaFoldDB" id="A0A3D9L477"/>
<organism evidence="2 3">
    <name type="scientific">Marinoscillum furvescens DSM 4134</name>
    <dbReference type="NCBI Taxonomy" id="1122208"/>
    <lineage>
        <taxon>Bacteria</taxon>
        <taxon>Pseudomonadati</taxon>
        <taxon>Bacteroidota</taxon>
        <taxon>Cytophagia</taxon>
        <taxon>Cytophagales</taxon>
        <taxon>Reichenbachiellaceae</taxon>
        <taxon>Marinoscillum</taxon>
    </lineage>
</organism>
<feature type="signal peptide" evidence="1">
    <location>
        <begin position="1"/>
        <end position="19"/>
    </location>
</feature>
<name>A0A3D9L477_MARFU</name>
<keyword evidence="1" id="KW-0732">Signal</keyword>
<proteinExistence type="predicted"/>
<accession>A0A3D9L477</accession>
<dbReference type="Proteomes" id="UP000256779">
    <property type="component" value="Unassembled WGS sequence"/>
</dbReference>
<sequence length="1026" mass="109350">MFKAAVFICMLGLGFFSQAQTNFIHTFSSNTNGHYTSSAAAGGEVRLRDPWGGSNFTLNTMTDRYFAVKFIGAAPLGPNDQDYIDNGGSVDGEVHTVCEVYFAPLPAQATAKNSVDLKIEHKTYGYYTTAAGNEVYYVKLDTLDDGSPQFGIEGWRQLMEAEYGDVTLSNFQFKYKGGSQAVNLAVDWMGFFETVADIEAYAATADDGTGDNDEVIGTDAKLSNLTMDGTTIPGFSENVFSYDIVLPEGTTTPPTIAGTLSDQNATITATTQASNLPGTATIEVTAADGNTTQTHTVNFTAYDRTHDQLLITFSDADQNAKLDLESGSFETIDGHFMAAGYEESTGNFRQDFQYGFIDGTNETLTLNPIRDKYLAVKFIGALQGGFTLDQTPFDVYVDLKHTAVSSDVSFAGSIDANDYPLTDYNYTTANGNVVIYVPIDSLGNTSWADFSLDAQNGVNGGDPESSYDVWVNRIEFKFRHASEAFDWNIDFVGFFTTVADIEAAANGMDDGHGDFDEAVTWDGANWSASVTEDVPATLNANYTGAGFTCAALNVGTSDLSITSGTLDVKGDLAGSGAVNIASGASLLTYEGMNVANVTLNRNTNGSALGYSFVGSPVVSDPAITGANLGSTVYSYDETQAYSAEGGARWANAAATQLQAGVGYAQAGQSSISLTGTPNSGNVTVAGLTYSAGTASEQGWNLLSNPYAAAISTQAFIDANTNLDAAIYLWDDKNDGSQGTNSDYLTVTNLGAVAAGPNGGSYNGNIGAMQGFFVKVAAQGTADVTFTEAMRVSGHNDDASFFRKADAHELNLKLALTSADGSLYNETLIGLREDATLANDRGYDAAKLFGNSDIALYSLMDDQPMAIQGLPVVEGTSTELAFNLSVDTELTLSVAALTGLTDDFTFTLTDLQTGKNYNLSEVQNITFQATKGNNQNRFRLTYGTKSILAADKALHTVFKTLEDRIELSFGKEVSVQGYVLYDLSGSVLSQNELTLQTKQLIIPVQNEGIKILKVFTADGQITRKFLF</sequence>
<reference evidence="2 3" key="1">
    <citation type="submission" date="2018-07" db="EMBL/GenBank/DDBJ databases">
        <title>Genomic Encyclopedia of Type Strains, Phase IV (KMG-IV): sequencing the most valuable type-strain genomes for metagenomic binning, comparative biology and taxonomic classification.</title>
        <authorList>
            <person name="Goeker M."/>
        </authorList>
    </citation>
    <scope>NUCLEOTIDE SEQUENCE [LARGE SCALE GENOMIC DNA]</scope>
    <source>
        <strain evidence="2 3">DSM 4134</strain>
    </source>
</reference>